<keyword evidence="1" id="KW-0378">Hydrolase</keyword>
<sequence length="174" mass="19291">MRRGLLENDDSIRQCLQEASTFCSPVALRRLFVTILLYCQPTALMDDSEGNNDVPKCIEDELSIPVSDADMQLIDLLNDDQNNAFKLIIDAIEHGRNATFFCVDGPRGQRKTFLYRVVLSSIRKIGMIALATASSSIAATILMGGRTAHSLFKIPLSVDAVDKSTEHNCHMIFL</sequence>
<feature type="domain" description="DNA helicase Pif1-like DEAD-box helicase" evidence="2">
    <location>
        <begin position="77"/>
        <end position="162"/>
    </location>
</feature>
<dbReference type="AlphaFoldDB" id="A0A834WTT6"/>
<keyword evidence="1 3" id="KW-0347">Helicase</keyword>
<protein>
    <recommendedName>
        <fullName evidence="1">ATP-dependent DNA helicase</fullName>
        <ecNumber evidence="1">5.6.2.3</ecNumber>
    </recommendedName>
</protein>
<dbReference type="Proteomes" id="UP000634136">
    <property type="component" value="Unassembled WGS sequence"/>
</dbReference>
<comment type="cofactor">
    <cofactor evidence="1">
        <name>Mg(2+)</name>
        <dbReference type="ChEBI" id="CHEBI:18420"/>
    </cofactor>
</comment>
<dbReference type="Gene3D" id="3.40.50.300">
    <property type="entry name" value="P-loop containing nucleotide triphosphate hydrolases"/>
    <property type="match status" value="1"/>
</dbReference>
<comment type="caution">
    <text evidence="3">The sequence shown here is derived from an EMBL/GenBank/DDBJ whole genome shotgun (WGS) entry which is preliminary data.</text>
</comment>
<keyword evidence="1" id="KW-0547">Nucleotide-binding</keyword>
<dbReference type="EC" id="5.6.2.3" evidence="1"/>
<evidence type="ECO:0000256" key="1">
    <source>
        <dbReference type="RuleBase" id="RU363044"/>
    </source>
</evidence>
<dbReference type="GO" id="GO:0043139">
    <property type="term" value="F:5'-3' DNA helicase activity"/>
    <property type="evidence" value="ECO:0007669"/>
    <property type="project" value="UniProtKB-EC"/>
</dbReference>
<organism evidence="3 4">
    <name type="scientific">Senna tora</name>
    <dbReference type="NCBI Taxonomy" id="362788"/>
    <lineage>
        <taxon>Eukaryota</taxon>
        <taxon>Viridiplantae</taxon>
        <taxon>Streptophyta</taxon>
        <taxon>Embryophyta</taxon>
        <taxon>Tracheophyta</taxon>
        <taxon>Spermatophyta</taxon>
        <taxon>Magnoliopsida</taxon>
        <taxon>eudicotyledons</taxon>
        <taxon>Gunneridae</taxon>
        <taxon>Pentapetalae</taxon>
        <taxon>rosids</taxon>
        <taxon>fabids</taxon>
        <taxon>Fabales</taxon>
        <taxon>Fabaceae</taxon>
        <taxon>Caesalpinioideae</taxon>
        <taxon>Cassia clade</taxon>
        <taxon>Senna</taxon>
    </lineage>
</organism>
<dbReference type="InterPro" id="IPR010285">
    <property type="entry name" value="DNA_helicase_pif1-like_DEAD"/>
</dbReference>
<comment type="similarity">
    <text evidence="1">Belongs to the helicase family.</text>
</comment>
<dbReference type="Pfam" id="PF05970">
    <property type="entry name" value="PIF1"/>
    <property type="match status" value="1"/>
</dbReference>
<dbReference type="GO" id="GO:0016787">
    <property type="term" value="F:hydrolase activity"/>
    <property type="evidence" value="ECO:0007669"/>
    <property type="project" value="UniProtKB-KW"/>
</dbReference>
<dbReference type="GO" id="GO:0006281">
    <property type="term" value="P:DNA repair"/>
    <property type="evidence" value="ECO:0007669"/>
    <property type="project" value="UniProtKB-KW"/>
</dbReference>
<comment type="catalytic activity">
    <reaction evidence="1">
        <text>ATP + H2O = ADP + phosphate + H(+)</text>
        <dbReference type="Rhea" id="RHEA:13065"/>
        <dbReference type="ChEBI" id="CHEBI:15377"/>
        <dbReference type="ChEBI" id="CHEBI:15378"/>
        <dbReference type="ChEBI" id="CHEBI:30616"/>
        <dbReference type="ChEBI" id="CHEBI:43474"/>
        <dbReference type="ChEBI" id="CHEBI:456216"/>
        <dbReference type="EC" id="5.6.2.3"/>
    </reaction>
</comment>
<dbReference type="GO" id="GO:0000723">
    <property type="term" value="P:telomere maintenance"/>
    <property type="evidence" value="ECO:0007669"/>
    <property type="project" value="InterPro"/>
</dbReference>
<dbReference type="PANTHER" id="PTHR10492:SF94">
    <property type="entry name" value="ATP-DEPENDENT DNA HELICASE"/>
    <property type="match status" value="1"/>
</dbReference>
<evidence type="ECO:0000313" key="4">
    <source>
        <dbReference type="Proteomes" id="UP000634136"/>
    </source>
</evidence>
<keyword evidence="1" id="KW-0233">DNA recombination</keyword>
<dbReference type="OrthoDB" id="687790at2759"/>
<dbReference type="GO" id="GO:0005524">
    <property type="term" value="F:ATP binding"/>
    <property type="evidence" value="ECO:0007669"/>
    <property type="project" value="UniProtKB-KW"/>
</dbReference>
<keyword evidence="4" id="KW-1185">Reference proteome</keyword>
<accession>A0A834WTT6</accession>
<dbReference type="EMBL" id="JAAIUW010000005">
    <property type="protein sequence ID" value="KAF7832299.1"/>
    <property type="molecule type" value="Genomic_DNA"/>
</dbReference>
<gene>
    <name evidence="3" type="ORF">G2W53_014632</name>
</gene>
<dbReference type="InterPro" id="IPR027417">
    <property type="entry name" value="P-loop_NTPase"/>
</dbReference>
<dbReference type="PANTHER" id="PTHR10492">
    <property type="match status" value="1"/>
</dbReference>
<keyword evidence="1" id="KW-0234">DNA repair</keyword>
<reference evidence="3" key="1">
    <citation type="submission" date="2020-09" db="EMBL/GenBank/DDBJ databases">
        <title>Genome-Enabled Discovery of Anthraquinone Biosynthesis in Senna tora.</title>
        <authorList>
            <person name="Kang S.-H."/>
            <person name="Pandey R.P."/>
            <person name="Lee C.-M."/>
            <person name="Sim J.-S."/>
            <person name="Jeong J.-T."/>
            <person name="Choi B.-S."/>
            <person name="Jung M."/>
            <person name="Ginzburg D."/>
            <person name="Zhao K."/>
            <person name="Won S.Y."/>
            <person name="Oh T.-J."/>
            <person name="Yu Y."/>
            <person name="Kim N.-H."/>
            <person name="Lee O.R."/>
            <person name="Lee T.-H."/>
            <person name="Bashyal P."/>
            <person name="Kim T.-S."/>
            <person name="Lee W.-H."/>
            <person name="Kawkins C."/>
            <person name="Kim C.-K."/>
            <person name="Kim J.S."/>
            <person name="Ahn B.O."/>
            <person name="Rhee S.Y."/>
            <person name="Sohng J.K."/>
        </authorList>
    </citation>
    <scope>NUCLEOTIDE SEQUENCE</scope>
    <source>
        <tissue evidence="3">Leaf</tissue>
    </source>
</reference>
<evidence type="ECO:0000259" key="2">
    <source>
        <dbReference type="Pfam" id="PF05970"/>
    </source>
</evidence>
<name>A0A834WTT6_9FABA</name>
<keyword evidence="1" id="KW-0067">ATP-binding</keyword>
<evidence type="ECO:0000313" key="3">
    <source>
        <dbReference type="EMBL" id="KAF7832299.1"/>
    </source>
</evidence>
<proteinExistence type="inferred from homology"/>
<keyword evidence="1" id="KW-0227">DNA damage</keyword>
<dbReference type="GO" id="GO:0006310">
    <property type="term" value="P:DNA recombination"/>
    <property type="evidence" value="ECO:0007669"/>
    <property type="project" value="UniProtKB-KW"/>
</dbReference>